<keyword evidence="15" id="KW-1185">Reference proteome</keyword>
<proteinExistence type="inferred from homology"/>
<comment type="pathway">
    <text evidence="2">Carbohydrate degradation; glycolysis; pyruvate from D-glyceraldehyde 3-phosphate: step 3/5.</text>
</comment>
<dbReference type="PIRSF" id="PIRSF001492">
    <property type="entry name" value="IPGAM"/>
    <property type="match status" value="1"/>
</dbReference>
<evidence type="ECO:0000256" key="6">
    <source>
        <dbReference type="ARBA" id="ARBA00023152"/>
    </source>
</evidence>
<evidence type="ECO:0000259" key="13">
    <source>
        <dbReference type="Pfam" id="PF06415"/>
    </source>
</evidence>
<dbReference type="Proteomes" id="UP001142055">
    <property type="component" value="Chromosome 3"/>
</dbReference>
<reference evidence="14" key="1">
    <citation type="submission" date="2022-12" db="EMBL/GenBank/DDBJ databases">
        <title>Genome assemblies of Blomia tropicalis.</title>
        <authorList>
            <person name="Cui Y."/>
        </authorList>
    </citation>
    <scope>NUCLEOTIDE SEQUENCE</scope>
    <source>
        <tissue evidence="14">Adult mites</tissue>
    </source>
</reference>
<feature type="binding site" evidence="11">
    <location>
        <position position="16"/>
    </location>
    <ligand>
        <name>Mn(2+)</name>
        <dbReference type="ChEBI" id="CHEBI:29035"/>
        <label>2</label>
    </ligand>
</feature>
<evidence type="ECO:0000256" key="4">
    <source>
        <dbReference type="ARBA" id="ARBA00012026"/>
    </source>
</evidence>
<evidence type="ECO:0000313" key="14">
    <source>
        <dbReference type="EMBL" id="KAJ6216463.1"/>
    </source>
</evidence>
<dbReference type="OMA" id="FMDGRDT"/>
<dbReference type="OrthoDB" id="1886626at2759"/>
<dbReference type="EC" id="5.4.2.12" evidence="4"/>
<feature type="binding site" evidence="11">
    <location>
        <position position="407"/>
    </location>
    <ligand>
        <name>Mn(2+)</name>
        <dbReference type="ChEBI" id="CHEBI:29035"/>
        <label>1</label>
    </ligand>
</feature>
<feature type="binding site" evidence="10">
    <location>
        <position position="336"/>
    </location>
    <ligand>
        <name>substrate</name>
    </ligand>
</feature>
<dbReference type="EMBL" id="JAPWDV010000003">
    <property type="protein sequence ID" value="KAJ6216463.1"/>
    <property type="molecule type" value="Genomic_DNA"/>
</dbReference>
<feature type="binding site" evidence="11">
    <location>
        <position position="403"/>
    </location>
    <ligand>
        <name>Mn(2+)</name>
        <dbReference type="ChEBI" id="CHEBI:29035"/>
        <label>1</label>
    </ligand>
</feature>
<feature type="active site" description="Phosphoserine intermediate" evidence="9">
    <location>
        <position position="67"/>
    </location>
</feature>
<dbReference type="InterPro" id="IPR017850">
    <property type="entry name" value="Alkaline_phosphatase_core_sf"/>
</dbReference>
<feature type="binding site" evidence="10">
    <location>
        <position position="196"/>
    </location>
    <ligand>
        <name>substrate</name>
    </ligand>
</feature>
<comment type="cofactor">
    <cofactor evidence="1">
        <name>Mn(2+)</name>
        <dbReference type="ChEBI" id="CHEBI:29035"/>
    </cofactor>
</comment>
<keyword evidence="5 11" id="KW-0479">Metal-binding</keyword>
<feature type="binding site" evidence="11">
    <location>
        <position position="444"/>
    </location>
    <ligand>
        <name>Mn(2+)</name>
        <dbReference type="ChEBI" id="CHEBI:29035"/>
        <label>2</label>
    </ligand>
</feature>
<evidence type="ECO:0000313" key="15">
    <source>
        <dbReference type="Proteomes" id="UP001142055"/>
    </source>
</evidence>
<sequence>MSNLKPVNPVCLIVIDGWGVSDEVHGNAIHNAETPVMDGLAKNEGQYVTLDASGLSVGLPAGLMGNSEVGHLNIGAGRVIYQDIVRINLDCESKNIFKNENFVKACERSKSLNGRLLLLGLVSDGGVHAHIDHLFALLEGAKANGVPKTFVHFFSDGRDTSPTSGAGFVQSVLDRTKQLNYGSLSTIMGRYYAMDRDKRWERIQIAVEGLVDGVGQKTTPEDVVNVVKANYANDITDEFLKPIIVNSEGLIQENDTLIFIDYRADRMRQITETLGIKQYFEQPKTLPKNIELFTMTEYKKEFPFKSLYPPTVPKNVLAEVVSSAGWPQFHTAETEKYAHVTFFFNGGQEKAFDGEERVMVPSPKVATYDLQPEMNCAGVADEMAKAIASKKYPFIMCNFAPPDMVGHTGKYEPAVKACTATDKAIGVVKNACEQHGYVLLVTADHGNAEKMYDSKGGPLTSHTTYRVPFCMANTDRKFKIPPDHNAALCDVAPTVLDLLGRPIPAEDMTGKSLLQ</sequence>
<feature type="domain" description="Metalloenzyme" evidence="12">
    <location>
        <begin position="9"/>
        <end position="500"/>
    </location>
</feature>
<feature type="binding site" evidence="11">
    <location>
        <position position="67"/>
    </location>
    <ligand>
        <name>Mn(2+)</name>
        <dbReference type="ChEBI" id="CHEBI:29035"/>
        <label>2</label>
    </ligand>
</feature>
<keyword evidence="8" id="KW-0413">Isomerase</keyword>
<dbReference type="CDD" id="cd16010">
    <property type="entry name" value="iPGM"/>
    <property type="match status" value="1"/>
</dbReference>
<feature type="binding site" evidence="10">
    <location>
        <begin position="263"/>
        <end position="266"/>
    </location>
    <ligand>
        <name>substrate</name>
    </ligand>
</feature>
<keyword evidence="7 11" id="KW-0464">Manganese</keyword>
<dbReference type="Pfam" id="PF01676">
    <property type="entry name" value="Metalloenzyme"/>
    <property type="match status" value="1"/>
</dbReference>
<protein>
    <recommendedName>
        <fullName evidence="4">phosphoglycerate mutase (2,3-diphosphoglycerate-independent)</fullName>
        <ecNumber evidence="4">5.4.2.12</ecNumber>
    </recommendedName>
</protein>
<evidence type="ECO:0000256" key="7">
    <source>
        <dbReference type="ARBA" id="ARBA00023211"/>
    </source>
</evidence>
<dbReference type="SUPFAM" id="SSF53649">
    <property type="entry name" value="Alkaline phosphatase-like"/>
    <property type="match status" value="1"/>
</dbReference>
<dbReference type="GO" id="GO:0006007">
    <property type="term" value="P:glucose catabolic process"/>
    <property type="evidence" value="ECO:0007669"/>
    <property type="project" value="InterPro"/>
</dbReference>
<gene>
    <name evidence="14" type="ORF">RDWZM_007620</name>
</gene>
<evidence type="ECO:0000259" key="12">
    <source>
        <dbReference type="Pfam" id="PF01676"/>
    </source>
</evidence>
<comment type="caution">
    <text evidence="14">The sequence shown here is derived from an EMBL/GenBank/DDBJ whole genome shotgun (WGS) entry which is preliminary data.</text>
</comment>
<evidence type="ECO:0000256" key="3">
    <source>
        <dbReference type="ARBA" id="ARBA00008819"/>
    </source>
</evidence>
<dbReference type="InterPro" id="IPR011258">
    <property type="entry name" value="BPG-indep_PGM_N"/>
</dbReference>
<dbReference type="NCBIfam" id="TIGR01307">
    <property type="entry name" value="pgm_bpd_ind"/>
    <property type="match status" value="1"/>
</dbReference>
<evidence type="ECO:0000256" key="2">
    <source>
        <dbReference type="ARBA" id="ARBA00004798"/>
    </source>
</evidence>
<evidence type="ECO:0000256" key="11">
    <source>
        <dbReference type="PIRSR" id="PIRSR001492-3"/>
    </source>
</evidence>
<dbReference type="GO" id="GO:0030145">
    <property type="term" value="F:manganese ion binding"/>
    <property type="evidence" value="ECO:0007669"/>
    <property type="project" value="InterPro"/>
</dbReference>
<evidence type="ECO:0000256" key="9">
    <source>
        <dbReference type="PIRSR" id="PIRSR001492-1"/>
    </source>
</evidence>
<accession>A0A9Q0M0J5</accession>
<dbReference type="InterPro" id="IPR006124">
    <property type="entry name" value="Metalloenzyme"/>
</dbReference>
<dbReference type="GO" id="GO:0004619">
    <property type="term" value="F:phosphoglycerate mutase activity"/>
    <property type="evidence" value="ECO:0007669"/>
    <property type="project" value="UniProtKB-EC"/>
</dbReference>
<evidence type="ECO:0000256" key="5">
    <source>
        <dbReference type="ARBA" id="ARBA00022723"/>
    </source>
</evidence>
<dbReference type="SUPFAM" id="SSF64158">
    <property type="entry name" value="2,3-Bisphosphoglycerate-independent phosphoglycerate mutase, substrate-binding domain"/>
    <property type="match status" value="1"/>
</dbReference>
<dbReference type="FunFam" id="3.40.1450.10:FF:000002">
    <property type="entry name" value="2,3-bisphosphoglycerate-independent phosphoglycerate mutase"/>
    <property type="match status" value="1"/>
</dbReference>
<dbReference type="AlphaFoldDB" id="A0A9Q0M0J5"/>
<name>A0A9Q0M0J5_BLOTA</name>
<feature type="binding site" evidence="11">
    <location>
        <position position="462"/>
    </location>
    <ligand>
        <name>Mn(2+)</name>
        <dbReference type="ChEBI" id="CHEBI:29035"/>
        <label>1</label>
    </ligand>
</feature>
<dbReference type="PANTHER" id="PTHR31637:SF0">
    <property type="entry name" value="2,3-BISPHOSPHOGLYCERATE-INDEPENDENT PHOSPHOGLYCERATE MUTASE"/>
    <property type="match status" value="1"/>
</dbReference>
<dbReference type="Pfam" id="PF06415">
    <property type="entry name" value="iPGM_N"/>
    <property type="match status" value="1"/>
</dbReference>
<keyword evidence="6" id="KW-0324">Glycolysis</keyword>
<dbReference type="InterPro" id="IPR005995">
    <property type="entry name" value="Pgm_bpd_ind"/>
</dbReference>
<evidence type="ECO:0000256" key="8">
    <source>
        <dbReference type="ARBA" id="ARBA00023235"/>
    </source>
</evidence>
<dbReference type="InterPro" id="IPR036646">
    <property type="entry name" value="PGAM_B_sf"/>
</dbReference>
<dbReference type="Gene3D" id="3.40.1450.10">
    <property type="entry name" value="BPG-independent phosphoglycerate mutase, domain B"/>
    <property type="match status" value="1"/>
</dbReference>
<dbReference type="GO" id="GO:0005737">
    <property type="term" value="C:cytoplasm"/>
    <property type="evidence" value="ECO:0007669"/>
    <property type="project" value="InterPro"/>
</dbReference>
<organism evidence="14 15">
    <name type="scientific">Blomia tropicalis</name>
    <name type="common">Mite</name>
    <dbReference type="NCBI Taxonomy" id="40697"/>
    <lineage>
        <taxon>Eukaryota</taxon>
        <taxon>Metazoa</taxon>
        <taxon>Ecdysozoa</taxon>
        <taxon>Arthropoda</taxon>
        <taxon>Chelicerata</taxon>
        <taxon>Arachnida</taxon>
        <taxon>Acari</taxon>
        <taxon>Acariformes</taxon>
        <taxon>Sarcoptiformes</taxon>
        <taxon>Astigmata</taxon>
        <taxon>Glycyphagoidea</taxon>
        <taxon>Echimyopodidae</taxon>
        <taxon>Blomia</taxon>
    </lineage>
</organism>
<comment type="similarity">
    <text evidence="3">Belongs to the BPG-independent phosphoglycerate mutase family.</text>
</comment>
<feature type="binding site" evidence="10">
    <location>
        <position position="128"/>
    </location>
    <ligand>
        <name>substrate</name>
    </ligand>
</feature>
<feature type="binding site" evidence="11">
    <location>
        <position position="445"/>
    </location>
    <ligand>
        <name>Mn(2+)</name>
        <dbReference type="ChEBI" id="CHEBI:29035"/>
        <label>2</label>
    </ligand>
</feature>
<feature type="binding site" evidence="10">
    <location>
        <begin position="158"/>
        <end position="159"/>
    </location>
    <ligand>
        <name>substrate</name>
    </ligand>
</feature>
<evidence type="ECO:0000256" key="10">
    <source>
        <dbReference type="PIRSR" id="PIRSR001492-2"/>
    </source>
</evidence>
<feature type="binding site" evidence="10">
    <location>
        <position position="190"/>
    </location>
    <ligand>
        <name>substrate</name>
    </ligand>
</feature>
<dbReference type="Gene3D" id="3.40.720.10">
    <property type="entry name" value="Alkaline Phosphatase, subunit A"/>
    <property type="match status" value="1"/>
</dbReference>
<dbReference type="HAMAP" id="MF_01038">
    <property type="entry name" value="GpmI"/>
    <property type="match status" value="1"/>
</dbReference>
<dbReference type="PANTHER" id="PTHR31637">
    <property type="entry name" value="2,3-BISPHOSPHOGLYCERATE-INDEPENDENT PHOSPHOGLYCERATE MUTASE"/>
    <property type="match status" value="1"/>
</dbReference>
<evidence type="ECO:0000256" key="1">
    <source>
        <dbReference type="ARBA" id="ARBA00001936"/>
    </source>
</evidence>
<dbReference type="GO" id="GO:0006096">
    <property type="term" value="P:glycolytic process"/>
    <property type="evidence" value="ECO:0007669"/>
    <property type="project" value="UniProtKB-KW"/>
</dbReference>
<feature type="domain" description="BPG-independent PGAM N-terminal" evidence="13">
    <location>
        <begin position="87"/>
        <end position="300"/>
    </location>
</feature>